<gene>
    <name evidence="4" type="primary">LOC102708856</name>
</gene>
<keyword evidence="5" id="KW-1185">Reference proteome</keyword>
<dbReference type="HOGENOM" id="CLU_014546_5_1_1"/>
<dbReference type="EnsemblPlants" id="OB01G25740.1">
    <property type="protein sequence ID" value="OB01G25740.1"/>
    <property type="gene ID" value="OB01G25740"/>
</dbReference>
<sequence>MGEVEEVESCYVAPSEETPRQPLWLSPLDVLLANRGHTPTVYLYQRDAAAAVAGGGFFEVGRLKKAMAKALVAFYPLAGRLRRCAGGGRPEIDCNAEGALFVVARSSELTVDAFSDLKPSPELRRLFVPRIEPASIVLGVQHLQVTFLSCGGVALGTVLHHSAIDALSAFHFFLTWSSYCRYGDAAAVDLPCHERTLLRARSPPVVHPDAHAMFSLKLNLRDEPTRPVSTKIFDISEGQLAALRQTCGGTSTFCAVSALVWQCACVARRLPLSAETRLTFPVNIRRRVRPPLPDRYFGNALVVVSAASTVEDVVSGTLAATAALVRATLRRADDEMLRSAIDHGEMMVGGRSTWNPPAARGNLPDTELRVTSWLGMPVYDADFGWGKPLVMSRAESVRGGFVYVMDGAGGDASGGGVRVLMCMEAVKMEEFKRLIYARFG</sequence>
<keyword evidence="2" id="KW-0808">Transferase</keyword>
<name>J3L018_ORYBR</name>
<dbReference type="PANTHER" id="PTHR31642">
    <property type="entry name" value="TRICHOTHECENE 3-O-ACETYLTRANSFERASE"/>
    <property type="match status" value="1"/>
</dbReference>
<dbReference type="Pfam" id="PF02458">
    <property type="entry name" value="Transferase"/>
    <property type="match status" value="1"/>
</dbReference>
<dbReference type="GO" id="GO:0050734">
    <property type="term" value="F:hydroxycinnamoyltransferase activity"/>
    <property type="evidence" value="ECO:0007669"/>
    <property type="project" value="UniProtKB-ARBA"/>
</dbReference>
<evidence type="ECO:0000256" key="2">
    <source>
        <dbReference type="ARBA" id="ARBA00022679"/>
    </source>
</evidence>
<dbReference type="AlphaFoldDB" id="J3L018"/>
<dbReference type="PANTHER" id="PTHR31642:SF16">
    <property type="entry name" value="OS08G0543400 PROTEIN"/>
    <property type="match status" value="1"/>
</dbReference>
<dbReference type="InterPro" id="IPR023213">
    <property type="entry name" value="CAT-like_dom_sf"/>
</dbReference>
<keyword evidence="3" id="KW-0012">Acyltransferase</keyword>
<dbReference type="eggNOG" id="ENOG502QTJX">
    <property type="taxonomic scope" value="Eukaryota"/>
</dbReference>
<dbReference type="InterPro" id="IPR050317">
    <property type="entry name" value="Plant_Fungal_Acyltransferase"/>
</dbReference>
<organism evidence="4">
    <name type="scientific">Oryza brachyantha</name>
    <name type="common">malo sina</name>
    <dbReference type="NCBI Taxonomy" id="4533"/>
    <lineage>
        <taxon>Eukaryota</taxon>
        <taxon>Viridiplantae</taxon>
        <taxon>Streptophyta</taxon>
        <taxon>Embryophyta</taxon>
        <taxon>Tracheophyta</taxon>
        <taxon>Spermatophyta</taxon>
        <taxon>Magnoliopsida</taxon>
        <taxon>Liliopsida</taxon>
        <taxon>Poales</taxon>
        <taxon>Poaceae</taxon>
        <taxon>BOP clade</taxon>
        <taxon>Oryzoideae</taxon>
        <taxon>Oryzeae</taxon>
        <taxon>Oryzinae</taxon>
        <taxon>Oryza</taxon>
    </lineage>
</organism>
<reference evidence="4" key="1">
    <citation type="journal article" date="2013" name="Nat. Commun.">
        <title>Whole-genome sequencing of Oryza brachyantha reveals mechanisms underlying Oryza genome evolution.</title>
        <authorList>
            <person name="Chen J."/>
            <person name="Huang Q."/>
            <person name="Gao D."/>
            <person name="Wang J."/>
            <person name="Lang Y."/>
            <person name="Liu T."/>
            <person name="Li B."/>
            <person name="Bai Z."/>
            <person name="Luis Goicoechea J."/>
            <person name="Liang C."/>
            <person name="Chen C."/>
            <person name="Zhang W."/>
            <person name="Sun S."/>
            <person name="Liao Y."/>
            <person name="Zhang X."/>
            <person name="Yang L."/>
            <person name="Song C."/>
            <person name="Wang M."/>
            <person name="Shi J."/>
            <person name="Liu G."/>
            <person name="Liu J."/>
            <person name="Zhou H."/>
            <person name="Zhou W."/>
            <person name="Yu Q."/>
            <person name="An N."/>
            <person name="Chen Y."/>
            <person name="Cai Q."/>
            <person name="Wang B."/>
            <person name="Liu B."/>
            <person name="Min J."/>
            <person name="Huang Y."/>
            <person name="Wu H."/>
            <person name="Li Z."/>
            <person name="Zhang Y."/>
            <person name="Yin Y."/>
            <person name="Song W."/>
            <person name="Jiang J."/>
            <person name="Jackson S.A."/>
            <person name="Wing R.A."/>
            <person name="Wang J."/>
            <person name="Chen M."/>
        </authorList>
    </citation>
    <scope>NUCLEOTIDE SEQUENCE [LARGE SCALE GENOMIC DNA]</scope>
    <source>
        <strain evidence="4">cv. IRGC 101232</strain>
    </source>
</reference>
<dbReference type="Gramene" id="OB01G25740.1">
    <property type="protein sequence ID" value="OB01G25740.1"/>
    <property type="gene ID" value="OB01G25740"/>
</dbReference>
<evidence type="ECO:0000256" key="1">
    <source>
        <dbReference type="ARBA" id="ARBA00009861"/>
    </source>
</evidence>
<reference evidence="4" key="2">
    <citation type="submission" date="2013-04" db="UniProtKB">
        <authorList>
            <consortium name="EnsemblPlants"/>
        </authorList>
    </citation>
    <scope>IDENTIFICATION</scope>
</reference>
<dbReference type="Gene3D" id="3.30.559.10">
    <property type="entry name" value="Chloramphenicol acetyltransferase-like domain"/>
    <property type="match status" value="2"/>
</dbReference>
<evidence type="ECO:0000313" key="5">
    <source>
        <dbReference type="Proteomes" id="UP000006038"/>
    </source>
</evidence>
<evidence type="ECO:0000313" key="4">
    <source>
        <dbReference type="EnsemblPlants" id="OB01G25740.1"/>
    </source>
</evidence>
<accession>J3L018</accession>
<proteinExistence type="inferred from homology"/>
<comment type="similarity">
    <text evidence="1">Belongs to the plant acyltransferase family.</text>
</comment>
<dbReference type="OMA" id="FYPKLAF"/>
<dbReference type="STRING" id="4533.J3L018"/>
<evidence type="ECO:0000256" key="3">
    <source>
        <dbReference type="ARBA" id="ARBA00023315"/>
    </source>
</evidence>
<dbReference type="Proteomes" id="UP000006038">
    <property type="component" value="Chromosome 1"/>
</dbReference>
<protein>
    <submittedName>
        <fullName evidence="4">Uncharacterized protein</fullName>
    </submittedName>
</protein>